<keyword evidence="5" id="KW-0167">Capsid protein</keyword>
<evidence type="ECO:0000256" key="6">
    <source>
        <dbReference type="ARBA" id="ARBA00022844"/>
    </source>
</evidence>
<reference evidence="8" key="1">
    <citation type="submission" date="2019-09" db="EMBL/GenBank/DDBJ databases">
        <title>First report of parsley severe stunt associated virus in Iran.</title>
        <authorList>
            <person name="Hasanvand V."/>
            <person name="Heydarnejad J."/>
            <person name="Kleinow T."/>
            <person name="Jeske H."/>
        </authorList>
    </citation>
    <scope>NUCLEOTIDE SEQUENCE</scope>
    <source>
        <strain evidence="9">IR:Bagh:39Ba:Pars:18</strain>
        <strain evidence="8">IR:Bagh:40Ba:Pars:18</strain>
    </source>
</reference>
<keyword evidence="6" id="KW-0946">Virion</keyword>
<evidence type="ECO:0000256" key="1">
    <source>
        <dbReference type="ARBA" id="ARBA00004328"/>
    </source>
</evidence>
<gene>
    <name evidence="8" type="primary">CP</name>
</gene>
<proteinExistence type="inferred from homology"/>
<sequence length="169" mass="18515">MGSLSWGRKATRSYRRKYSKIVKRPPSTKIVNRSDIILKSRDVAGLEIKAFADATRYTTKSIMLVGTFSMASGQLLRYLVVKTTTPVSSVAAVFSNPSLMVSEVGQDMVTILKKGKIESSGIGTGDAVKSFERFIRLGSGVPSSQHLYVIFYSSDGMKGVIESRSYIEV</sequence>
<accession>A0A6G7BNC1</accession>
<comment type="subcellular location">
    <subcellularLocation>
        <location evidence="1">Virion</location>
    </subcellularLocation>
</comment>
<evidence type="ECO:0000313" key="8">
    <source>
        <dbReference type="EMBL" id="QIH29486.1"/>
    </source>
</evidence>
<dbReference type="Pfam" id="PF04660">
    <property type="entry name" value="Nanovirus_coat"/>
    <property type="match status" value="1"/>
</dbReference>
<evidence type="ECO:0000256" key="3">
    <source>
        <dbReference type="ARBA" id="ARBA00018091"/>
    </source>
</evidence>
<evidence type="ECO:0000256" key="2">
    <source>
        <dbReference type="ARBA" id="ARBA00008736"/>
    </source>
</evidence>
<organism evidence="8">
    <name type="scientific">Parsley severe stunt associated virus</name>
    <dbReference type="NCBI Taxonomy" id="2558055"/>
    <lineage>
        <taxon>Viruses</taxon>
        <taxon>Monodnaviria</taxon>
        <taxon>Shotokuvirae</taxon>
        <taxon>Cressdnaviricota</taxon>
        <taxon>Arfiviricetes</taxon>
        <taxon>Mulpavirales</taxon>
        <taxon>Nanoviridae</taxon>
        <taxon>Nanovirus</taxon>
        <taxon>Nanovirus petroselini</taxon>
    </lineage>
</organism>
<dbReference type="InterPro" id="IPR006753">
    <property type="entry name" value="Nanovirus_coat"/>
</dbReference>
<comment type="similarity">
    <text evidence="2">Belongs to the nanoviridae capsid protein family.</text>
</comment>
<evidence type="ECO:0000313" key="9">
    <source>
        <dbReference type="EMBL" id="QIH29487.1"/>
    </source>
</evidence>
<evidence type="ECO:0000256" key="4">
    <source>
        <dbReference type="ARBA" id="ARBA00022431"/>
    </source>
</evidence>
<evidence type="ECO:0000256" key="7">
    <source>
        <dbReference type="ARBA" id="ARBA00031336"/>
    </source>
</evidence>
<dbReference type="EMBL" id="MN531171">
    <property type="protein sequence ID" value="QIH29486.1"/>
    <property type="molecule type" value="Genomic_DNA"/>
</dbReference>
<dbReference type="GO" id="GO:0039615">
    <property type="term" value="C:T=1 icosahedral viral capsid"/>
    <property type="evidence" value="ECO:0007669"/>
    <property type="project" value="UniProtKB-KW"/>
</dbReference>
<keyword evidence="4" id="KW-1140">T=1 icosahedral capsid protein</keyword>
<protein>
    <recommendedName>
        <fullName evidence="3">Capsid protein</fullName>
    </recommendedName>
    <alternativeName>
        <fullName evidence="7">Coat protein</fullName>
    </alternativeName>
</protein>
<name>A0A6G7BNC1_9VIRU</name>
<evidence type="ECO:0000256" key="5">
    <source>
        <dbReference type="ARBA" id="ARBA00022561"/>
    </source>
</evidence>
<dbReference type="EMBL" id="MN531178">
    <property type="protein sequence ID" value="QIH29487.1"/>
    <property type="molecule type" value="Genomic_DNA"/>
</dbReference>